<evidence type="ECO:0000313" key="2">
    <source>
        <dbReference type="Proteomes" id="UP000676310"/>
    </source>
</evidence>
<organism evidence="1 2">
    <name type="scientific">Alternaria atra</name>
    <dbReference type="NCBI Taxonomy" id="119953"/>
    <lineage>
        <taxon>Eukaryota</taxon>
        <taxon>Fungi</taxon>
        <taxon>Dikarya</taxon>
        <taxon>Ascomycota</taxon>
        <taxon>Pezizomycotina</taxon>
        <taxon>Dothideomycetes</taxon>
        <taxon>Pleosporomycetidae</taxon>
        <taxon>Pleosporales</taxon>
        <taxon>Pleosporineae</taxon>
        <taxon>Pleosporaceae</taxon>
        <taxon>Alternaria</taxon>
        <taxon>Alternaria sect. Ulocladioides</taxon>
    </lineage>
</organism>
<reference evidence="1" key="1">
    <citation type="submission" date="2021-05" db="EMBL/GenBank/DDBJ databases">
        <authorList>
            <person name="Stam R."/>
        </authorList>
    </citation>
    <scope>NUCLEOTIDE SEQUENCE</scope>
    <source>
        <strain evidence="1">CS162</strain>
    </source>
</reference>
<dbReference type="RefSeq" id="XP_043175137.1">
    <property type="nucleotide sequence ID" value="XM_043319202.1"/>
</dbReference>
<dbReference type="InterPro" id="IPR016024">
    <property type="entry name" value="ARM-type_fold"/>
</dbReference>
<evidence type="ECO:0000313" key="1">
    <source>
        <dbReference type="EMBL" id="CAG5186351.1"/>
    </source>
</evidence>
<sequence>MTADLDTRRIRASTPAELRDYYSQTLNDVPVGEITTQLLQAIERGSISPFTFTPWLGVAKSPSVIREALSQNFSVLTRKFAIKQLRKALRSSRWRETWEGIGGTAGLLDIFADFSVREIRSACVAIGSCGRGTDLAEKRELFTQFFKTLHPDQFPDTPHRTKDRRALGKFYGYLIPACSENLVKKAIASDYKGIWRVPPGKHLIKYYPEYMQEQLIRSLSAAQSPTLDMSMFQGLLHQYPPAKSTTTGFSRSMEFSLKVLETLSNSARRVMEDETFIDQLVNPLLKRAIKKNADWNTTQRIVDLTMRYLEIHPSTGRHITDFQGDFLQQVAFCWSQQPSLFEQQLRRLCSHTVCGTISKTNIGDWNDILSGIPAKQSYPLLKLCYQASTSLDLESDKDLAKTEGSIHHSFFSNMSPADALLLFSRLRRTRGDIDLIDADRNCSIFSSTSTFEGSSGDPNLIHIFLLSLNGKQDEAKTMASGYIDMRKKKAATASHPEQRAFFAKSALFAAIATGSLQMLKQILEWAKRFLRDPLVICEIYLHSYPEEAIRLLSGIPESINRMLSQVELHQRVSAANTILRDMFDTVCEALREPSFRANNWSGVFELFYQVVKLRIDLTPTVKKQLNASDQEILACLWDETIPMIIAIEEKAQQEGYERLHANFLRGILAYHKGFTIELGSTDNSTYAFFDSLARARDELWCRLRPSAHPATAALPEPFPRGLALQYLTAPWILNVKDLNSVAPYIASRTHRTLFPDPKTALQPSPSDEDSRKASGMFVDCYRHALQLYIPKACDRAERQGRVGKVWEYAVGPLSSTRMTEDEAIRFWGDKKPRCLSEWPPEDAMSTIKKPWPLLPEDDGSGESCEWNPFASRPNFPARELGEPTYVNFSVGICQSMYATPSTILHVAASPAKVPAYKEELRHLWTTTRDMGEGGVLSALLYLDAKFFSNDRLLATPFPSAKDTRYPSLYLDDDFLISEEPNKYIAARDIHGHLDTIPPALLAQSAQNLISALNKFDKDSSGLDPHEVAMELVARLCESDRPGLAIQSVVRTILGRPKSSSWHRKLLKSSFLRRLPATQARSCIEAFADGLFHILQGKDGNKRNPDDHEVASTDETHAKVTTVKMLAQLFQDLDFIGSDYALSVLSRLSKMKLHVDVRLNIVKSLIVLLESKSGKQSREVLTLLELFIRLAGVLNERQPLDEAIWVQCEQDLSLPELQSGITGTESSESPILVALVAYLRHDKTTASDFQSFVDRIMLPILRSLRDQTARWAALFLRKYGLEDALLGDFSIPPIPRHPSVNRTLLSVEKEKLLHIPRFVLEEYVAYMSFRIALPAPMRAMNQRLGADPALRSLPEVQTWLQLYGQTSDAIGYDFTNDMYLDVVGLLEHAVDSSDDAVITPKLVQEQFLKLFTASLWNDAPVYNKSMKDLCKRLLTGHYLGKKWWLPYGKPILEAMVSYVNTLRTREWGRDPARKPSVLPDTFPWRLLLLDYPWPSRDEDEAIRERKCKIFAGQLIAVVDKMGPVYHKQFDQMSTYLATDIVRSEGSQRGEKRFGTRMVTYDKHDLLHGALINNRILTAIYVGDISKTRLSWLTAPELMRVEVAAALIELVGPKLWEEKAIVKKEIRVRLKGLIETWKASENEGVRRRGWEIEQNHLR</sequence>
<protein>
    <submittedName>
        <fullName evidence="1">Uncharacterized protein</fullName>
    </submittedName>
</protein>
<dbReference type="SUPFAM" id="SSF48371">
    <property type="entry name" value="ARM repeat"/>
    <property type="match status" value="1"/>
</dbReference>
<comment type="caution">
    <text evidence="1">The sequence shown here is derived from an EMBL/GenBank/DDBJ whole genome shotgun (WGS) entry which is preliminary data.</text>
</comment>
<dbReference type="Proteomes" id="UP000676310">
    <property type="component" value="Unassembled WGS sequence"/>
</dbReference>
<proteinExistence type="predicted"/>
<dbReference type="GeneID" id="67011846"/>
<dbReference type="OrthoDB" id="2549237at2759"/>
<keyword evidence="2" id="KW-1185">Reference proteome</keyword>
<accession>A0A8J2NBF8</accession>
<dbReference type="EMBL" id="CAJRGZ010000030">
    <property type="protein sequence ID" value="CAG5186351.1"/>
    <property type="molecule type" value="Genomic_DNA"/>
</dbReference>
<name>A0A8J2NBF8_9PLEO</name>
<gene>
    <name evidence="1" type="ORF">ALTATR162_LOCUS11560</name>
</gene>